<organism evidence="2 3">
    <name type="scientific">Bradyrhizobium brasilense</name>
    <dbReference type="NCBI Taxonomy" id="1419277"/>
    <lineage>
        <taxon>Bacteria</taxon>
        <taxon>Pseudomonadati</taxon>
        <taxon>Pseudomonadota</taxon>
        <taxon>Alphaproteobacteria</taxon>
        <taxon>Hyphomicrobiales</taxon>
        <taxon>Nitrobacteraceae</taxon>
        <taxon>Bradyrhizobium</taxon>
    </lineage>
</organism>
<dbReference type="EMBL" id="FMZW01000094">
    <property type="protein sequence ID" value="SDF95686.1"/>
    <property type="molecule type" value="Genomic_DNA"/>
</dbReference>
<sequence>MTGAGRLSSDLQPVMARAAPLCLSCIVSPTPAARTPTRTHDIQPRRSFRQGWKPAG</sequence>
<gene>
    <name evidence="2" type="ORF">SAMN05216337_10943</name>
</gene>
<accession>A0A1G7QAY3</accession>
<evidence type="ECO:0000256" key="1">
    <source>
        <dbReference type="SAM" id="MobiDB-lite"/>
    </source>
</evidence>
<dbReference type="Proteomes" id="UP000199245">
    <property type="component" value="Unassembled WGS sequence"/>
</dbReference>
<feature type="region of interest" description="Disordered" evidence="1">
    <location>
        <begin position="30"/>
        <end position="56"/>
    </location>
</feature>
<protein>
    <submittedName>
        <fullName evidence="2">Uncharacterized protein</fullName>
    </submittedName>
</protein>
<evidence type="ECO:0000313" key="2">
    <source>
        <dbReference type="EMBL" id="SDF95686.1"/>
    </source>
</evidence>
<name>A0A1G7QAY3_9BRAD</name>
<proteinExistence type="predicted"/>
<reference evidence="2 3" key="1">
    <citation type="submission" date="2016-10" db="EMBL/GenBank/DDBJ databases">
        <authorList>
            <person name="de Groot N.N."/>
        </authorList>
    </citation>
    <scope>NUCLEOTIDE SEQUENCE [LARGE SCALE GENOMIC DNA]</scope>
    <source>
        <strain evidence="2 3">R5</strain>
    </source>
</reference>
<evidence type="ECO:0000313" key="3">
    <source>
        <dbReference type="Proteomes" id="UP000199245"/>
    </source>
</evidence>
<dbReference type="AlphaFoldDB" id="A0A1G7QAY3"/>